<evidence type="ECO:0008006" key="4">
    <source>
        <dbReference type="Google" id="ProtNLM"/>
    </source>
</evidence>
<dbReference type="Pfam" id="PF13663">
    <property type="entry name" value="DUF4148"/>
    <property type="match status" value="1"/>
</dbReference>
<dbReference type="HOGENOM" id="CLU_117081_0_1_4"/>
<accession>A0A0B6RZT3</accession>
<evidence type="ECO:0000313" key="3">
    <source>
        <dbReference type="Proteomes" id="UP000031838"/>
    </source>
</evidence>
<gene>
    <name evidence="2" type="ORF">BGL_2c27830</name>
</gene>
<proteinExistence type="predicted"/>
<dbReference type="Proteomes" id="UP000031838">
    <property type="component" value="Chromosome 2"/>
</dbReference>
<keyword evidence="1" id="KW-0732">Signal</keyword>
<dbReference type="KEGG" id="bgp:BGL_2c27830"/>
<dbReference type="EMBL" id="CP002581">
    <property type="protein sequence ID" value="AJK50837.1"/>
    <property type="molecule type" value="Genomic_DNA"/>
</dbReference>
<reference evidence="3" key="1">
    <citation type="submission" date="2011-03" db="EMBL/GenBank/DDBJ databases">
        <authorList>
            <person name="Voget S."/>
            <person name="Streit W.R."/>
            <person name="Jaeger K.E."/>
            <person name="Daniel R."/>
        </authorList>
    </citation>
    <scope>NUCLEOTIDE SEQUENCE [LARGE SCALE GENOMIC DNA]</scope>
    <source>
        <strain evidence="3">PG1</strain>
    </source>
</reference>
<feature type="chain" id="PRO_5002124648" description="DUF4148 domain-containing protein" evidence="1">
    <location>
        <begin position="22"/>
        <end position="88"/>
    </location>
</feature>
<evidence type="ECO:0000256" key="1">
    <source>
        <dbReference type="SAM" id="SignalP"/>
    </source>
</evidence>
<dbReference type="RefSeq" id="WP_063932030.1">
    <property type="nucleotide sequence ID" value="NZ_CP002581.1"/>
</dbReference>
<sequence length="88" mass="8843">MTPLNRTARAAVLLMPLLLHAPAGHVATTRAAVRAELARLEQAGYEPALREPLDFPADIMAAQARLAASAAPAPAPAAAGLAGSGGKP</sequence>
<reference evidence="2 3" key="2">
    <citation type="journal article" date="2016" name="Appl. Microbiol. Biotechnol.">
        <title>Mutations improving production and secretion of extracellular lipase by Burkholderia glumae PG1.</title>
        <authorList>
            <person name="Knapp A."/>
            <person name="Voget S."/>
            <person name="Gao R."/>
            <person name="Zaburannyi N."/>
            <person name="Krysciak D."/>
            <person name="Breuer M."/>
            <person name="Hauer B."/>
            <person name="Streit W.R."/>
            <person name="Muller R."/>
            <person name="Daniel R."/>
            <person name="Jaeger K.E."/>
        </authorList>
    </citation>
    <scope>NUCLEOTIDE SEQUENCE [LARGE SCALE GENOMIC DNA]</scope>
    <source>
        <strain evidence="2 3">PG1</strain>
    </source>
</reference>
<evidence type="ECO:0000313" key="2">
    <source>
        <dbReference type="EMBL" id="AJK50837.1"/>
    </source>
</evidence>
<name>A0A0B6RZT3_BURPL</name>
<dbReference type="AlphaFoldDB" id="A0A0B6RZT3"/>
<feature type="signal peptide" evidence="1">
    <location>
        <begin position="1"/>
        <end position="21"/>
    </location>
</feature>
<keyword evidence="3" id="KW-1185">Reference proteome</keyword>
<dbReference type="InterPro" id="IPR025421">
    <property type="entry name" value="DUF4148"/>
</dbReference>
<protein>
    <recommendedName>
        <fullName evidence="4">DUF4148 domain-containing protein</fullName>
    </recommendedName>
</protein>
<organism evidence="2 3">
    <name type="scientific">Burkholderia plantarii</name>
    <dbReference type="NCBI Taxonomy" id="41899"/>
    <lineage>
        <taxon>Bacteria</taxon>
        <taxon>Pseudomonadati</taxon>
        <taxon>Pseudomonadota</taxon>
        <taxon>Betaproteobacteria</taxon>
        <taxon>Burkholderiales</taxon>
        <taxon>Burkholderiaceae</taxon>
        <taxon>Burkholderia</taxon>
    </lineage>
</organism>